<dbReference type="PATRIC" id="fig|1122152.4.peg.856"/>
<dbReference type="PANTHER" id="PTHR43479:SF11">
    <property type="entry name" value="ACREF_ENVCD OPERON REPRESSOR-RELATED"/>
    <property type="match status" value="1"/>
</dbReference>
<keyword evidence="5" id="KW-1185">Reference proteome</keyword>
<feature type="domain" description="HTH tetR-type" evidence="3">
    <location>
        <begin position="7"/>
        <end position="67"/>
    </location>
</feature>
<evidence type="ECO:0000313" key="4">
    <source>
        <dbReference type="EMBL" id="KRL63263.1"/>
    </source>
</evidence>
<gene>
    <name evidence="4" type="ORF">FC23_GL000832</name>
</gene>
<dbReference type="OrthoDB" id="9810250at2"/>
<evidence type="ECO:0000259" key="3">
    <source>
        <dbReference type="PROSITE" id="PS50977"/>
    </source>
</evidence>
<name>A0A0R1S2D8_9LACO</name>
<feature type="DNA-binding region" description="H-T-H motif" evidence="2">
    <location>
        <begin position="30"/>
        <end position="49"/>
    </location>
</feature>
<dbReference type="RefSeq" id="WP_027824887.1">
    <property type="nucleotide sequence ID" value="NZ_AUEI01000007.1"/>
</dbReference>
<dbReference type="STRING" id="1122152.GCA_000425905_00910"/>
<evidence type="ECO:0000256" key="2">
    <source>
        <dbReference type="PROSITE-ProRule" id="PRU00335"/>
    </source>
</evidence>
<dbReference type="EMBL" id="AZFB01000004">
    <property type="protein sequence ID" value="KRL63263.1"/>
    <property type="molecule type" value="Genomic_DNA"/>
</dbReference>
<dbReference type="eggNOG" id="COG1309">
    <property type="taxonomic scope" value="Bacteria"/>
</dbReference>
<dbReference type="Proteomes" id="UP000051931">
    <property type="component" value="Unassembled WGS sequence"/>
</dbReference>
<dbReference type="Pfam" id="PF14278">
    <property type="entry name" value="TetR_C_8"/>
    <property type="match status" value="1"/>
</dbReference>
<reference evidence="4 5" key="1">
    <citation type="journal article" date="2015" name="Genome Announc.">
        <title>Expanding the biotechnology potential of lactobacilli through comparative genomics of 213 strains and associated genera.</title>
        <authorList>
            <person name="Sun Z."/>
            <person name="Harris H.M."/>
            <person name="McCann A."/>
            <person name="Guo C."/>
            <person name="Argimon S."/>
            <person name="Zhang W."/>
            <person name="Yang X."/>
            <person name="Jeffery I.B."/>
            <person name="Cooney J.C."/>
            <person name="Kagawa T.F."/>
            <person name="Liu W."/>
            <person name="Song Y."/>
            <person name="Salvetti E."/>
            <person name="Wrobel A."/>
            <person name="Rasinkangas P."/>
            <person name="Parkhill J."/>
            <person name="Rea M.C."/>
            <person name="O'Sullivan O."/>
            <person name="Ritari J."/>
            <person name="Douillard F.P."/>
            <person name="Paul Ross R."/>
            <person name="Yang R."/>
            <person name="Briner A.E."/>
            <person name="Felis G.E."/>
            <person name="de Vos W.M."/>
            <person name="Barrangou R."/>
            <person name="Klaenhammer T.R."/>
            <person name="Caufield P.W."/>
            <person name="Cui Y."/>
            <person name="Zhang H."/>
            <person name="O'Toole P.W."/>
        </authorList>
    </citation>
    <scope>NUCLEOTIDE SEQUENCE [LARGE SCALE GENOMIC DNA]</scope>
    <source>
        <strain evidence="4 5">DSM 15354</strain>
    </source>
</reference>
<dbReference type="InterPro" id="IPR050624">
    <property type="entry name" value="HTH-type_Tx_Regulator"/>
</dbReference>
<evidence type="ECO:0000256" key="1">
    <source>
        <dbReference type="ARBA" id="ARBA00023125"/>
    </source>
</evidence>
<dbReference type="PANTHER" id="PTHR43479">
    <property type="entry name" value="ACREF/ENVCD OPERON REPRESSOR-RELATED"/>
    <property type="match status" value="1"/>
</dbReference>
<dbReference type="SUPFAM" id="SSF46689">
    <property type="entry name" value="Homeodomain-like"/>
    <property type="match status" value="1"/>
</dbReference>
<proteinExistence type="predicted"/>
<dbReference type="AlphaFoldDB" id="A0A0R1S2D8"/>
<dbReference type="InterPro" id="IPR039532">
    <property type="entry name" value="TetR_C_Firmicutes"/>
</dbReference>
<comment type="caution">
    <text evidence="4">The sequence shown here is derived from an EMBL/GenBank/DDBJ whole genome shotgun (WGS) entry which is preliminary data.</text>
</comment>
<dbReference type="InterPro" id="IPR009057">
    <property type="entry name" value="Homeodomain-like_sf"/>
</dbReference>
<dbReference type="InterPro" id="IPR001647">
    <property type="entry name" value="HTH_TetR"/>
</dbReference>
<dbReference type="Gene3D" id="1.10.357.10">
    <property type="entry name" value="Tetracycline Repressor, domain 2"/>
    <property type="match status" value="1"/>
</dbReference>
<accession>A0A0R1S2D8</accession>
<dbReference type="PROSITE" id="PS50977">
    <property type="entry name" value="HTH_TETR_2"/>
    <property type="match status" value="1"/>
</dbReference>
<organism evidence="4 5">
    <name type="scientific">Lactobacillus psittaci DSM 15354</name>
    <dbReference type="NCBI Taxonomy" id="1122152"/>
    <lineage>
        <taxon>Bacteria</taxon>
        <taxon>Bacillati</taxon>
        <taxon>Bacillota</taxon>
        <taxon>Bacilli</taxon>
        <taxon>Lactobacillales</taxon>
        <taxon>Lactobacillaceae</taxon>
        <taxon>Lactobacillus</taxon>
    </lineage>
</organism>
<keyword evidence="1 2" id="KW-0238">DNA-binding</keyword>
<dbReference type="GO" id="GO:0003677">
    <property type="term" value="F:DNA binding"/>
    <property type="evidence" value="ECO:0007669"/>
    <property type="project" value="UniProtKB-UniRule"/>
</dbReference>
<sequence>MGNIRRTNSKQKIKDAFIYLLKTEGYQKMTVSSITKKAQINRGTFYLNYLDKNDLWRNIKETILTDISACLKIEPQNPHFFSEASLKEVINYIIKHQKLLFSILNSDLYAEFIADFYKTLVKIFSKYHNQNKGPIKQPYAYEVVFSGIATIFTLWIRREMKESPEELLKIIKIYRESTPIDILAL</sequence>
<protein>
    <submittedName>
        <fullName evidence="4">Transcriptional regulator</fullName>
    </submittedName>
</protein>
<evidence type="ECO:0000313" key="5">
    <source>
        <dbReference type="Proteomes" id="UP000051931"/>
    </source>
</evidence>